<dbReference type="Gene3D" id="2.60.40.10">
    <property type="entry name" value="Immunoglobulins"/>
    <property type="match status" value="1"/>
</dbReference>
<dbReference type="Gene3D" id="3.40.50.1700">
    <property type="entry name" value="Glycoside hydrolase family 3 C-terminal domain"/>
    <property type="match status" value="1"/>
</dbReference>
<accession>A0A1E4TXA8</accession>
<dbReference type="Gene3D" id="2.60.120.260">
    <property type="entry name" value="Galactose-binding domain-like"/>
    <property type="match status" value="1"/>
</dbReference>
<evidence type="ECO:0000313" key="7">
    <source>
        <dbReference type="EMBL" id="ODV96361.1"/>
    </source>
</evidence>
<dbReference type="STRING" id="669874.A0A1E4TXA8"/>
<dbReference type="Pfam" id="PF07691">
    <property type="entry name" value="PA14"/>
    <property type="match status" value="1"/>
</dbReference>
<dbReference type="Gene3D" id="3.20.20.300">
    <property type="entry name" value="Glycoside hydrolase, family 3, N-terminal domain"/>
    <property type="match status" value="1"/>
</dbReference>
<dbReference type="GO" id="GO:0009251">
    <property type="term" value="P:glucan catabolic process"/>
    <property type="evidence" value="ECO:0007669"/>
    <property type="project" value="TreeGrafter"/>
</dbReference>
<evidence type="ECO:0000256" key="1">
    <source>
        <dbReference type="ARBA" id="ARBA00000448"/>
    </source>
</evidence>
<dbReference type="GO" id="GO:0008422">
    <property type="term" value="F:beta-glucosidase activity"/>
    <property type="evidence" value="ECO:0007669"/>
    <property type="project" value="UniProtKB-EC"/>
</dbReference>
<dbReference type="InterPro" id="IPR011658">
    <property type="entry name" value="PA14_dom"/>
</dbReference>
<keyword evidence="5" id="KW-0326">Glycosidase</keyword>
<dbReference type="Pfam" id="PF01915">
    <property type="entry name" value="Glyco_hydro_3_C"/>
    <property type="match status" value="1"/>
</dbReference>
<dbReference type="Proteomes" id="UP000094236">
    <property type="component" value="Unassembled WGS sequence"/>
</dbReference>
<dbReference type="PRINTS" id="PR00133">
    <property type="entry name" value="GLHYDRLASE3"/>
</dbReference>
<dbReference type="InterPro" id="IPR017853">
    <property type="entry name" value="GH"/>
</dbReference>
<dbReference type="InterPro" id="IPR050288">
    <property type="entry name" value="Cellulose_deg_GH3"/>
</dbReference>
<dbReference type="InterPro" id="IPR002772">
    <property type="entry name" value="Glyco_hydro_3_C"/>
</dbReference>
<dbReference type="EMBL" id="KV454013">
    <property type="protein sequence ID" value="ODV96361.1"/>
    <property type="molecule type" value="Genomic_DNA"/>
</dbReference>
<dbReference type="InterPro" id="IPR037524">
    <property type="entry name" value="PA14/GLEYA"/>
</dbReference>
<dbReference type="InterPro" id="IPR001764">
    <property type="entry name" value="Glyco_hydro_3_N"/>
</dbReference>
<dbReference type="Pfam" id="PF00933">
    <property type="entry name" value="Glyco_hydro_3"/>
    <property type="match status" value="1"/>
</dbReference>
<dbReference type="PROSITE" id="PS51820">
    <property type="entry name" value="PA14"/>
    <property type="match status" value="1"/>
</dbReference>
<dbReference type="InterPro" id="IPR013783">
    <property type="entry name" value="Ig-like_fold"/>
</dbReference>
<dbReference type="SMART" id="SM00758">
    <property type="entry name" value="PA14"/>
    <property type="match status" value="1"/>
</dbReference>
<dbReference type="PANTHER" id="PTHR42715:SF27">
    <property type="entry name" value="BETA-GLUCOSIDASE-RELATED"/>
    <property type="match status" value="1"/>
</dbReference>
<organism evidence="7 8">
    <name type="scientific">Pachysolen tannophilus NRRL Y-2460</name>
    <dbReference type="NCBI Taxonomy" id="669874"/>
    <lineage>
        <taxon>Eukaryota</taxon>
        <taxon>Fungi</taxon>
        <taxon>Dikarya</taxon>
        <taxon>Ascomycota</taxon>
        <taxon>Saccharomycotina</taxon>
        <taxon>Pichiomycetes</taxon>
        <taxon>Pachysolenaceae</taxon>
        <taxon>Pachysolen</taxon>
    </lineage>
</organism>
<dbReference type="SUPFAM" id="SSF52279">
    <property type="entry name" value="Beta-D-glucan exohydrolase, C-terminal domain"/>
    <property type="match status" value="1"/>
</dbReference>
<protein>
    <recommendedName>
        <fullName evidence="3">beta-glucosidase</fullName>
        <ecNumber evidence="3">3.2.1.21</ecNumber>
    </recommendedName>
</protein>
<dbReference type="PANTHER" id="PTHR42715">
    <property type="entry name" value="BETA-GLUCOSIDASE"/>
    <property type="match status" value="1"/>
</dbReference>
<dbReference type="InterPro" id="IPR036881">
    <property type="entry name" value="Glyco_hydro_3_C_sf"/>
</dbReference>
<dbReference type="SUPFAM" id="SSF51445">
    <property type="entry name" value="(Trans)glycosidases"/>
    <property type="match status" value="1"/>
</dbReference>
<gene>
    <name evidence="7" type="ORF">PACTADRAFT_49721</name>
</gene>
<dbReference type="InterPro" id="IPR026891">
    <property type="entry name" value="Fn3-like"/>
</dbReference>
<evidence type="ECO:0000256" key="4">
    <source>
        <dbReference type="ARBA" id="ARBA00022801"/>
    </source>
</evidence>
<dbReference type="SMART" id="SM01217">
    <property type="entry name" value="Fn3_like"/>
    <property type="match status" value="1"/>
</dbReference>
<dbReference type="FunFam" id="3.20.20.300:FF:000006">
    <property type="entry name" value="Beta-glucosidase H"/>
    <property type="match status" value="1"/>
</dbReference>
<sequence length="845" mass="94020">MTLITNSKNFDVESLIKELTLEEKVKLISGVDFWHTAKIERLGIPKIRVSDGPNGIRGTKFFNGVPAGCFPCGTGLAATFNKDLLFEAGQLMGEEAKAKAVHVILGPTCNIQRSPLGGRGFESYSPDPVLSGFASAAIISGIQDKKIAATLKHFVCNDIETERSSINSIVTQRALREVYLLPFQIAIRDSNPISLMTSYNKVNGEHVSNSKYLIEEILRDEWKWQGATMSDWYGLYSLKESIDAGLDLEMPGPPKMRKYDSVQHAVNSKEIHLKILNKRVENVLKLIKYSLNSGINENDPETSSNNTPITSLKLREIASESIVLLKNDNNLLPLKPADKIAIFGPNAKFASYCGGGSASLLSYYSTTPYDGIKSKADIIPEYTLGAAAHKMLPGLGTQLKRDDGSVGFTMKIYLKPRDYQGDRNFVEQLNLNSSYMHMVDYYNSKILENDLIFYADIEGYFTPEEDGEYEFGVAVVGTALIFVDETLVVDNKTKQIFGNTFFNQGSIEEKGRIVLSKDKTYKIRIEFSSGKTSILTKGLDPGNYGGGGIRIGAIKVFDPLAEIAKAVEIAKKNDKVIIVSGTNLEFETESLDREDMKLPGYQDQLIEAIVAANKNTIVVNQSGTPVEMPWIEKIPAVLQAWFAGNEGGNAIADVLYGDVNPSGKLSITFPIRLQDNPTYFNFNSNNGQVLYGEDVYVDYRFYEKIDRPVLFPFGHGLSYSNFTYDNLVLSINESSDLLIAKFELKNNSDRSGKEVAQLYVSQQKPSITRPIKELKNFIKVSLKAGETKKIEIKTSLKYATSFFDEYYNDWCSESGTYNVIIGKSTENIQLVESFQLKETKHWSGL</sequence>
<feature type="domain" description="PA14" evidence="6">
    <location>
        <begin position="403"/>
        <end position="567"/>
    </location>
</feature>
<evidence type="ECO:0000259" key="6">
    <source>
        <dbReference type="PROSITE" id="PS51820"/>
    </source>
</evidence>
<dbReference type="Pfam" id="PF14310">
    <property type="entry name" value="Fn3-like"/>
    <property type="match status" value="1"/>
</dbReference>
<dbReference type="OrthoDB" id="47059at2759"/>
<reference evidence="8" key="1">
    <citation type="submission" date="2016-05" db="EMBL/GenBank/DDBJ databases">
        <title>Comparative genomics of biotechnologically important yeasts.</title>
        <authorList>
            <consortium name="DOE Joint Genome Institute"/>
            <person name="Riley R."/>
            <person name="Haridas S."/>
            <person name="Wolfe K.H."/>
            <person name="Lopes M.R."/>
            <person name="Hittinger C.T."/>
            <person name="Goker M."/>
            <person name="Salamov A."/>
            <person name="Wisecaver J."/>
            <person name="Long T.M."/>
            <person name="Aerts A.L."/>
            <person name="Barry K."/>
            <person name="Choi C."/>
            <person name="Clum A."/>
            <person name="Coughlan A.Y."/>
            <person name="Deshpande S."/>
            <person name="Douglass A.P."/>
            <person name="Hanson S.J."/>
            <person name="Klenk H.-P."/>
            <person name="Labutti K."/>
            <person name="Lapidus A."/>
            <person name="Lindquist E."/>
            <person name="Lipzen A."/>
            <person name="Meier-Kolthoff J.P."/>
            <person name="Ohm R.A."/>
            <person name="Otillar R.P."/>
            <person name="Pangilinan J."/>
            <person name="Peng Y."/>
            <person name="Rokas A."/>
            <person name="Rosa C.A."/>
            <person name="Scheuner C."/>
            <person name="Sibirny A.A."/>
            <person name="Slot J.C."/>
            <person name="Stielow J.B."/>
            <person name="Sun H."/>
            <person name="Kurtzman C.P."/>
            <person name="Blackwell M."/>
            <person name="Grigoriev I.V."/>
            <person name="Jeffries T.W."/>
        </authorList>
    </citation>
    <scope>NUCLEOTIDE SEQUENCE [LARGE SCALE GENOMIC DNA]</scope>
    <source>
        <strain evidence="8">NRRL Y-2460</strain>
    </source>
</reference>
<proteinExistence type="inferred from homology"/>
<dbReference type="InterPro" id="IPR036962">
    <property type="entry name" value="Glyco_hydro_3_N_sf"/>
</dbReference>
<comment type="catalytic activity">
    <reaction evidence="1">
        <text>Hydrolysis of terminal, non-reducing beta-D-glucosyl residues with release of beta-D-glucose.</text>
        <dbReference type="EC" id="3.2.1.21"/>
    </reaction>
</comment>
<keyword evidence="8" id="KW-1185">Reference proteome</keyword>
<name>A0A1E4TXA8_PACTA</name>
<comment type="similarity">
    <text evidence="2">Belongs to the glycosyl hydrolase 3 family.</text>
</comment>
<evidence type="ECO:0000256" key="2">
    <source>
        <dbReference type="ARBA" id="ARBA00005336"/>
    </source>
</evidence>
<keyword evidence="4" id="KW-0378">Hydrolase</keyword>
<evidence type="ECO:0000256" key="5">
    <source>
        <dbReference type="ARBA" id="ARBA00023295"/>
    </source>
</evidence>
<dbReference type="EC" id="3.2.1.21" evidence="3"/>
<evidence type="ECO:0000313" key="8">
    <source>
        <dbReference type="Proteomes" id="UP000094236"/>
    </source>
</evidence>
<dbReference type="FunFam" id="2.60.40.10:FF:000495">
    <property type="entry name" value="Periplasmic beta-glucosidase"/>
    <property type="match status" value="1"/>
</dbReference>
<evidence type="ECO:0000256" key="3">
    <source>
        <dbReference type="ARBA" id="ARBA00012744"/>
    </source>
</evidence>
<dbReference type="AlphaFoldDB" id="A0A1E4TXA8"/>